<dbReference type="Gene3D" id="3.40.140.10">
    <property type="entry name" value="Cytidine Deaminase, domain 2"/>
    <property type="match status" value="1"/>
</dbReference>
<dbReference type="InterPro" id="IPR037518">
    <property type="entry name" value="MPN"/>
</dbReference>
<evidence type="ECO:0000256" key="9">
    <source>
        <dbReference type="ARBA" id="ARBA00022801"/>
    </source>
</evidence>
<dbReference type="PANTHER" id="PTHR10410">
    <property type="entry name" value="EUKARYOTIC TRANSLATION INITIATION FACTOR 3 -RELATED"/>
    <property type="match status" value="1"/>
</dbReference>
<keyword evidence="7" id="KW-0479">Metal-binding</keyword>
<evidence type="ECO:0000256" key="1">
    <source>
        <dbReference type="ARBA" id="ARBA00004123"/>
    </source>
</evidence>
<dbReference type="FunFam" id="3.40.140.10:FF:000203">
    <property type="entry name" value="COP9 signalosome complex subunit 5"/>
    <property type="match status" value="1"/>
</dbReference>
<evidence type="ECO:0000256" key="10">
    <source>
        <dbReference type="ARBA" id="ARBA00022833"/>
    </source>
</evidence>
<dbReference type="InterPro" id="IPR050242">
    <property type="entry name" value="JAMM_MPN+_peptidase_M67A"/>
</dbReference>
<evidence type="ECO:0000259" key="13">
    <source>
        <dbReference type="PROSITE" id="PS50249"/>
    </source>
</evidence>
<evidence type="ECO:0000256" key="7">
    <source>
        <dbReference type="ARBA" id="ARBA00022723"/>
    </source>
</evidence>
<dbReference type="GO" id="GO:0046872">
    <property type="term" value="F:metal ion binding"/>
    <property type="evidence" value="ECO:0007669"/>
    <property type="project" value="UniProtKB-KW"/>
</dbReference>
<dbReference type="InterPro" id="IPR000555">
    <property type="entry name" value="JAMM/MPN+_dom"/>
</dbReference>
<keyword evidence="15" id="KW-1185">Reference proteome</keyword>
<comment type="similarity">
    <text evidence="3">Belongs to the peptidase M67A family. CSN5 subfamily.</text>
</comment>
<dbReference type="EMBL" id="CAKOGP040000424">
    <property type="protein sequence ID" value="CAJ1934956.1"/>
    <property type="molecule type" value="Genomic_DNA"/>
</dbReference>
<evidence type="ECO:0000256" key="12">
    <source>
        <dbReference type="ARBA" id="ARBA00023242"/>
    </source>
</evidence>
<keyword evidence="8" id="KW-0736">Signalosome</keyword>
<evidence type="ECO:0000256" key="8">
    <source>
        <dbReference type="ARBA" id="ARBA00022790"/>
    </source>
</evidence>
<keyword evidence="5" id="KW-0963">Cytoplasm</keyword>
<name>A0AAD2FFL1_9STRA</name>
<gene>
    <name evidence="14" type="ORF">CYCCA115_LOCUS4293</name>
</gene>
<dbReference type="GO" id="GO:0005737">
    <property type="term" value="C:cytoplasm"/>
    <property type="evidence" value="ECO:0007669"/>
    <property type="project" value="UniProtKB-SubCell"/>
</dbReference>
<evidence type="ECO:0000256" key="11">
    <source>
        <dbReference type="ARBA" id="ARBA00023049"/>
    </source>
</evidence>
<dbReference type="Pfam" id="PF01398">
    <property type="entry name" value="JAB"/>
    <property type="match status" value="1"/>
</dbReference>
<keyword evidence="9" id="KW-0378">Hydrolase</keyword>
<dbReference type="GO" id="GO:0008237">
    <property type="term" value="F:metallopeptidase activity"/>
    <property type="evidence" value="ECO:0007669"/>
    <property type="project" value="UniProtKB-KW"/>
</dbReference>
<dbReference type="SMART" id="SM00232">
    <property type="entry name" value="JAB_MPN"/>
    <property type="match status" value="1"/>
</dbReference>
<reference evidence="14" key="1">
    <citation type="submission" date="2023-08" db="EMBL/GenBank/DDBJ databases">
        <authorList>
            <person name="Audoor S."/>
            <person name="Bilcke G."/>
        </authorList>
    </citation>
    <scope>NUCLEOTIDE SEQUENCE</scope>
</reference>
<evidence type="ECO:0000256" key="6">
    <source>
        <dbReference type="ARBA" id="ARBA00022670"/>
    </source>
</evidence>
<protein>
    <recommendedName>
        <fullName evidence="4">COP9 signalosome complex subunit 5</fullName>
    </recommendedName>
</protein>
<dbReference type="Proteomes" id="UP001295423">
    <property type="component" value="Unassembled WGS sequence"/>
</dbReference>
<keyword evidence="6" id="KW-0645">Protease</keyword>
<sequence length="398" mass="43656">MSATLAAGLASSATKDIAMKDVSDAAATTTTTNAASASEANDARFYSFDESKMESFVKEKPWMNEAKYFQRVSLSPSSLSKMVMHCARGVEKGIAKGGNPTEVMGLLLGRPDPESPQNLIVTDAFPLPIEGFETRVVADDQDVVNHMISLTERLEGTRKEKFMGWYHSHPFELGDHSHCYLSQTDLSTQLQWQRAEDPHGNPFVAIVLDPLRSAHLGVPQLKAFRAFPPEYSSPVANQCPDGSVETSEQIRLEHWGSCWNRYYELSIDYYMSSTSRYVLEKLTQNYLWTTALRQPTSVQKEQVQTIAQVAKKMSSSSAMATTSSSTSATTASSTRPGAASVVGAFAGSGAASSSSFEFPPPKEWQEGAETIQTLATEELAKRTLKSVQKQVFCPPYKN</sequence>
<comment type="subcellular location">
    <subcellularLocation>
        <location evidence="2">Cytoplasm</location>
    </subcellularLocation>
    <subcellularLocation>
        <location evidence="1">Nucleus</location>
    </subcellularLocation>
</comment>
<dbReference type="AlphaFoldDB" id="A0AAD2FFL1"/>
<evidence type="ECO:0000256" key="5">
    <source>
        <dbReference type="ARBA" id="ARBA00022490"/>
    </source>
</evidence>
<dbReference type="GO" id="GO:0008180">
    <property type="term" value="C:COP9 signalosome"/>
    <property type="evidence" value="ECO:0007669"/>
    <property type="project" value="UniProtKB-KW"/>
</dbReference>
<keyword evidence="10" id="KW-0862">Zinc</keyword>
<evidence type="ECO:0000256" key="3">
    <source>
        <dbReference type="ARBA" id="ARBA00006008"/>
    </source>
</evidence>
<keyword evidence="12" id="KW-0539">Nucleus</keyword>
<accession>A0AAD2FFL1</accession>
<comment type="caution">
    <text evidence="14">The sequence shown here is derived from an EMBL/GenBank/DDBJ whole genome shotgun (WGS) entry which is preliminary data.</text>
</comment>
<evidence type="ECO:0000256" key="2">
    <source>
        <dbReference type="ARBA" id="ARBA00004496"/>
    </source>
</evidence>
<organism evidence="14 15">
    <name type="scientific">Cylindrotheca closterium</name>
    <dbReference type="NCBI Taxonomy" id="2856"/>
    <lineage>
        <taxon>Eukaryota</taxon>
        <taxon>Sar</taxon>
        <taxon>Stramenopiles</taxon>
        <taxon>Ochrophyta</taxon>
        <taxon>Bacillariophyta</taxon>
        <taxon>Bacillariophyceae</taxon>
        <taxon>Bacillariophycidae</taxon>
        <taxon>Bacillariales</taxon>
        <taxon>Bacillariaceae</taxon>
        <taxon>Cylindrotheca</taxon>
    </lineage>
</organism>
<evidence type="ECO:0000313" key="14">
    <source>
        <dbReference type="EMBL" id="CAJ1934956.1"/>
    </source>
</evidence>
<proteinExistence type="inferred from homology"/>
<keyword evidence="11" id="KW-0482">Metalloprotease</keyword>
<dbReference type="GO" id="GO:0006508">
    <property type="term" value="P:proteolysis"/>
    <property type="evidence" value="ECO:0007669"/>
    <property type="project" value="UniProtKB-KW"/>
</dbReference>
<dbReference type="SUPFAM" id="SSF102712">
    <property type="entry name" value="JAB1/MPN domain"/>
    <property type="match status" value="1"/>
</dbReference>
<feature type="domain" description="MPN" evidence="13">
    <location>
        <begin position="72"/>
        <end position="230"/>
    </location>
</feature>
<dbReference type="PROSITE" id="PS50249">
    <property type="entry name" value="MPN"/>
    <property type="match status" value="1"/>
</dbReference>
<evidence type="ECO:0000256" key="4">
    <source>
        <dbReference type="ARBA" id="ARBA00014880"/>
    </source>
</evidence>
<evidence type="ECO:0000313" key="15">
    <source>
        <dbReference type="Proteomes" id="UP001295423"/>
    </source>
</evidence>